<name>A0A427A426_ENSVE</name>
<evidence type="ECO:0000313" key="2">
    <source>
        <dbReference type="Proteomes" id="UP000287651"/>
    </source>
</evidence>
<feature type="non-terminal residue" evidence="1">
    <location>
        <position position="211"/>
    </location>
</feature>
<evidence type="ECO:0000313" key="1">
    <source>
        <dbReference type="EMBL" id="RRT71010.1"/>
    </source>
</evidence>
<dbReference type="Proteomes" id="UP000287651">
    <property type="component" value="Unassembled WGS sequence"/>
</dbReference>
<reference evidence="1 2" key="1">
    <citation type="journal article" date="2014" name="Agronomy (Basel)">
        <title>A Draft Genome Sequence for Ensete ventricosum, the Drought-Tolerant Tree Against Hunger.</title>
        <authorList>
            <person name="Harrison J."/>
            <person name="Moore K.A."/>
            <person name="Paszkiewicz K."/>
            <person name="Jones T."/>
            <person name="Grant M."/>
            <person name="Ambacheew D."/>
            <person name="Muzemil S."/>
            <person name="Studholme D.J."/>
        </authorList>
    </citation>
    <scope>NUCLEOTIDE SEQUENCE [LARGE SCALE GENOMIC DNA]</scope>
</reference>
<dbReference type="AlphaFoldDB" id="A0A427A426"/>
<dbReference type="EMBL" id="AMZH03003835">
    <property type="protein sequence ID" value="RRT71010.1"/>
    <property type="molecule type" value="Genomic_DNA"/>
</dbReference>
<protein>
    <submittedName>
        <fullName evidence="1">Uncharacterized protein</fullName>
    </submittedName>
</protein>
<proteinExistence type="predicted"/>
<comment type="caution">
    <text evidence="1">The sequence shown here is derived from an EMBL/GenBank/DDBJ whole genome shotgun (WGS) entry which is preliminary data.</text>
</comment>
<organism evidence="1 2">
    <name type="scientific">Ensete ventricosum</name>
    <name type="common">Abyssinian banana</name>
    <name type="synonym">Musa ensete</name>
    <dbReference type="NCBI Taxonomy" id="4639"/>
    <lineage>
        <taxon>Eukaryota</taxon>
        <taxon>Viridiplantae</taxon>
        <taxon>Streptophyta</taxon>
        <taxon>Embryophyta</taxon>
        <taxon>Tracheophyta</taxon>
        <taxon>Spermatophyta</taxon>
        <taxon>Magnoliopsida</taxon>
        <taxon>Liliopsida</taxon>
        <taxon>Zingiberales</taxon>
        <taxon>Musaceae</taxon>
        <taxon>Ensete</taxon>
    </lineage>
</organism>
<sequence length="211" mass="22489">MLRFSGKYSGSGLGFAALTRLPLAAPLFDSFRSSSGDLLPPLVLASSSLATAAEAFLFFDAMVLPIFDHGGVKDGSVRESQPYNHRPDADPGRLFCRGVKSIRPLLIRSLEVVARTGLTEPATCGLDRHAAWGWSHAARLPVGATAYKNSLLQGRCPSAEAASLAGMTLTHRGGCRWQGQSPPVRWGVACVGATMVAHWEEVEGLVFLLAK</sequence>
<gene>
    <name evidence="1" type="ORF">B296_00004039</name>
</gene>
<accession>A0A427A426</accession>